<gene>
    <name evidence="4" type="ordered locus">Sbal195_0620</name>
</gene>
<dbReference type="InterPro" id="IPR027385">
    <property type="entry name" value="Beta-barrel_OMP"/>
</dbReference>
<proteinExistence type="predicted"/>
<dbReference type="InterPro" id="IPR011250">
    <property type="entry name" value="OMP/PagP_B-barrel"/>
</dbReference>
<evidence type="ECO:0000256" key="2">
    <source>
        <dbReference type="SAM" id="SignalP"/>
    </source>
</evidence>
<organism evidence="4 5">
    <name type="scientific">Shewanella baltica (strain OS195)</name>
    <dbReference type="NCBI Taxonomy" id="399599"/>
    <lineage>
        <taxon>Bacteria</taxon>
        <taxon>Pseudomonadati</taxon>
        <taxon>Pseudomonadota</taxon>
        <taxon>Gammaproteobacteria</taxon>
        <taxon>Alteromonadales</taxon>
        <taxon>Shewanellaceae</taxon>
        <taxon>Shewanella</taxon>
    </lineage>
</organism>
<evidence type="ECO:0000256" key="1">
    <source>
        <dbReference type="ARBA" id="ARBA00022729"/>
    </source>
</evidence>
<accession>A9L069</accession>
<evidence type="ECO:0000259" key="3">
    <source>
        <dbReference type="Pfam" id="PF13505"/>
    </source>
</evidence>
<dbReference type="GeneID" id="11770942"/>
<dbReference type="Pfam" id="PF13505">
    <property type="entry name" value="OMP_b-brl"/>
    <property type="match status" value="1"/>
</dbReference>
<dbReference type="KEGG" id="sbn:Sbal195_0620"/>
<dbReference type="AlphaFoldDB" id="A9L069"/>
<dbReference type="RefSeq" id="WP_006083160.1">
    <property type="nucleotide sequence ID" value="NC_009997.1"/>
</dbReference>
<dbReference type="EMBL" id="CP000891">
    <property type="protein sequence ID" value="ABX47798.1"/>
    <property type="molecule type" value="Genomic_DNA"/>
</dbReference>
<keyword evidence="1 2" id="KW-0732">Signal</keyword>
<feature type="chain" id="PRO_5002740555" description="Outer membrane protein beta-barrel domain-containing protein" evidence="2">
    <location>
        <begin position="23"/>
        <end position="183"/>
    </location>
</feature>
<feature type="signal peptide" evidence="2">
    <location>
        <begin position="1"/>
        <end position="22"/>
    </location>
</feature>
<dbReference type="Proteomes" id="UP000000770">
    <property type="component" value="Chromosome"/>
</dbReference>
<evidence type="ECO:0000313" key="4">
    <source>
        <dbReference type="EMBL" id="ABX47798.1"/>
    </source>
</evidence>
<name>A9L069_SHEB9</name>
<sequence length="183" mass="20283" precursor="true">MNNSIISSSIFVALLASSSVYADSSEYLKAGTKEFNLQGLVDFDADDSYSVDLNSKYGYFIKDNWEVGGSIATDLSKSYKSFGLGIFTEYNFTNTTNFVPYIGIATELVKADYDDKLNDLESKSFDATAMNFKASLGVKYFIRANIALTAEFNYNIATDNLKISGGHAKDSFTKFFIGTSYYF</sequence>
<dbReference type="HOGENOM" id="CLU_1474222_0_0_6"/>
<feature type="domain" description="Outer membrane protein beta-barrel" evidence="3">
    <location>
        <begin position="13"/>
        <end position="183"/>
    </location>
</feature>
<reference evidence="4 5" key="1">
    <citation type="submission" date="2007-11" db="EMBL/GenBank/DDBJ databases">
        <title>Complete sequence of chromosome of Shewanella baltica OS195.</title>
        <authorList>
            <consortium name="US DOE Joint Genome Institute"/>
            <person name="Copeland A."/>
            <person name="Lucas S."/>
            <person name="Lapidus A."/>
            <person name="Barry K."/>
            <person name="Glavina del Rio T."/>
            <person name="Dalin E."/>
            <person name="Tice H."/>
            <person name="Pitluck S."/>
            <person name="Chain P."/>
            <person name="Malfatti S."/>
            <person name="Shin M."/>
            <person name="Vergez L."/>
            <person name="Schmutz J."/>
            <person name="Larimer F."/>
            <person name="Land M."/>
            <person name="Hauser L."/>
            <person name="Kyrpides N."/>
            <person name="Kim E."/>
            <person name="Brettar I."/>
            <person name="Rodrigues J."/>
            <person name="Konstantinidis K."/>
            <person name="Klappenbach J."/>
            <person name="Hofle M."/>
            <person name="Tiedje J."/>
            <person name="Richardson P."/>
        </authorList>
    </citation>
    <scope>NUCLEOTIDE SEQUENCE [LARGE SCALE GENOMIC DNA]</scope>
    <source>
        <strain evidence="4 5">OS195</strain>
    </source>
</reference>
<protein>
    <recommendedName>
        <fullName evidence="3">Outer membrane protein beta-barrel domain-containing protein</fullName>
    </recommendedName>
</protein>
<dbReference type="Gene3D" id="2.40.160.20">
    <property type="match status" value="1"/>
</dbReference>
<dbReference type="SUPFAM" id="SSF56925">
    <property type="entry name" value="OMPA-like"/>
    <property type="match status" value="1"/>
</dbReference>
<evidence type="ECO:0000313" key="5">
    <source>
        <dbReference type="Proteomes" id="UP000000770"/>
    </source>
</evidence>